<dbReference type="GO" id="GO:0032259">
    <property type="term" value="P:methylation"/>
    <property type="evidence" value="ECO:0007669"/>
    <property type="project" value="UniProtKB-KW"/>
</dbReference>
<dbReference type="GO" id="GO:0102208">
    <property type="term" value="F:2-polyprenyl-6-hydroxyphenol methylase activity"/>
    <property type="evidence" value="ECO:0007669"/>
    <property type="project" value="UniProtKB-EC"/>
</dbReference>
<proteinExistence type="predicted"/>
<dbReference type="PANTHER" id="PTHR43861">
    <property type="entry name" value="TRANS-ACONITATE 2-METHYLTRANSFERASE-RELATED"/>
    <property type="match status" value="1"/>
</dbReference>
<gene>
    <name evidence="2" type="primary">ubiG_2</name>
    <name evidence="2" type="ORF">PS710_02052</name>
</gene>
<dbReference type="EMBL" id="CABVHW010000005">
    <property type="protein sequence ID" value="VVN93197.1"/>
    <property type="molecule type" value="Genomic_DNA"/>
</dbReference>
<dbReference type="RefSeq" id="WP_150764396.1">
    <property type="nucleotide sequence ID" value="NZ_CABVHW010000005.1"/>
</dbReference>
<evidence type="ECO:0000313" key="3">
    <source>
        <dbReference type="Proteomes" id="UP000381093"/>
    </source>
</evidence>
<keyword evidence="2" id="KW-0489">Methyltransferase</keyword>
<sequence length="285" mass="32168">MSAKTCPVCDKALLPGIRKWHYKCPECFYENGDLPPAINNENSHNLIDEKARETGLRELRLRNFKRLILVLSKLKSDGGSLLEVGCAHGWFLEVAQAKFNVLGIEPDKTILESIASKALPVRNGYFPGSLEESEKFDIIIFNDVFEHISIIQKTLEECHKRLNDGGLLVLNLPSSDGVFYKLSRFFAYFGKFEFFERLWQEGLPSPHVHYFNSRNLVSILKKTNFTSIANGTLPTLSLAGLYTRISYTGKFGALSKVFIYCTIAVALPILRLLPSDIIYVIAKKT</sequence>
<evidence type="ECO:0000313" key="2">
    <source>
        <dbReference type="EMBL" id="VVN93197.1"/>
    </source>
</evidence>
<feature type="transmembrane region" description="Helical" evidence="1">
    <location>
        <begin position="257"/>
        <end position="282"/>
    </location>
</feature>
<accession>A0A5E7BTW7</accession>
<dbReference type="Proteomes" id="UP000381093">
    <property type="component" value="Unassembled WGS sequence"/>
</dbReference>
<dbReference type="SUPFAM" id="SSF53335">
    <property type="entry name" value="S-adenosyl-L-methionine-dependent methyltransferases"/>
    <property type="match status" value="1"/>
</dbReference>
<keyword evidence="1" id="KW-0812">Transmembrane</keyword>
<organism evidence="2 3">
    <name type="scientific">Pseudomonas fluorescens</name>
    <dbReference type="NCBI Taxonomy" id="294"/>
    <lineage>
        <taxon>Bacteria</taxon>
        <taxon>Pseudomonadati</taxon>
        <taxon>Pseudomonadota</taxon>
        <taxon>Gammaproteobacteria</taxon>
        <taxon>Pseudomonadales</taxon>
        <taxon>Pseudomonadaceae</taxon>
        <taxon>Pseudomonas</taxon>
    </lineage>
</organism>
<dbReference type="CDD" id="cd02440">
    <property type="entry name" value="AdoMet_MTases"/>
    <property type="match status" value="1"/>
</dbReference>
<reference evidence="2 3" key="1">
    <citation type="submission" date="2019-09" db="EMBL/GenBank/DDBJ databases">
        <authorList>
            <person name="Chandra G."/>
            <person name="Truman W A."/>
        </authorList>
    </citation>
    <scope>NUCLEOTIDE SEQUENCE [LARGE SCALE GENOMIC DNA]</scope>
    <source>
        <strain evidence="2">PS710</strain>
    </source>
</reference>
<dbReference type="Pfam" id="PF13489">
    <property type="entry name" value="Methyltransf_23"/>
    <property type="match status" value="1"/>
</dbReference>
<keyword evidence="1" id="KW-1133">Transmembrane helix</keyword>
<dbReference type="AlphaFoldDB" id="A0A5E7BTW7"/>
<keyword evidence="2" id="KW-0808">Transferase</keyword>
<keyword evidence="1" id="KW-0472">Membrane</keyword>
<protein>
    <submittedName>
        <fullName evidence="2">Ubiquinone biosynthesis O-methyltransferase</fullName>
        <ecNumber evidence="2">2.1.1.222</ecNumber>
    </submittedName>
</protein>
<name>A0A5E7BTW7_PSEFL</name>
<evidence type="ECO:0000256" key="1">
    <source>
        <dbReference type="SAM" id="Phobius"/>
    </source>
</evidence>
<dbReference type="EC" id="2.1.1.222" evidence="2"/>
<dbReference type="InterPro" id="IPR029063">
    <property type="entry name" value="SAM-dependent_MTases_sf"/>
</dbReference>
<dbReference type="Gene3D" id="3.40.50.150">
    <property type="entry name" value="Vaccinia Virus protein VP39"/>
    <property type="match status" value="1"/>
</dbReference>
<keyword evidence="2" id="KW-0830">Ubiquinone</keyword>